<dbReference type="InterPro" id="IPR050834">
    <property type="entry name" value="Glycosyltransf_2"/>
</dbReference>
<evidence type="ECO:0000313" key="3">
    <source>
        <dbReference type="EMBL" id="MDM5262628.1"/>
    </source>
</evidence>
<keyword evidence="1" id="KW-0472">Membrane</keyword>
<dbReference type="Pfam" id="PF00535">
    <property type="entry name" value="Glycos_transf_2"/>
    <property type="match status" value="1"/>
</dbReference>
<sequence>MAKTANVSVVIPCYNAEKTILRALDSIVDQTLLPKEVIIVDDKSIDNSCDIIKNYIKEQEKRVSIKLIELDKNAGPAKARNVGWDNAKEDYIAFLDADDSWHPQKIALQYSYMEDHPDIAMSGHLYKIVHNRPTLCKKRVEKVERISKRKLLVRNRFSTPTVMLKRIIPFRFRENKKYSEDYRLWLEILFAEYKASFLYSNLCFLYKNTYGVSGLSSSMMNMWYGELDNYKFLYTNNDINLLEYIFVLLLSFFKFLKRQIFIVFRNFGRKS</sequence>
<feature type="domain" description="Glycosyltransferase 2-like" evidence="2">
    <location>
        <begin position="8"/>
        <end position="133"/>
    </location>
</feature>
<dbReference type="Proteomes" id="UP001169066">
    <property type="component" value="Unassembled WGS sequence"/>
</dbReference>
<gene>
    <name evidence="3" type="ORF">PF327_00225</name>
</gene>
<organism evidence="3 4">
    <name type="scientific">Sulfurovum xiamenensis</name>
    <dbReference type="NCBI Taxonomy" id="3019066"/>
    <lineage>
        <taxon>Bacteria</taxon>
        <taxon>Pseudomonadati</taxon>
        <taxon>Campylobacterota</taxon>
        <taxon>Epsilonproteobacteria</taxon>
        <taxon>Campylobacterales</taxon>
        <taxon>Sulfurovaceae</taxon>
        <taxon>Sulfurovum</taxon>
    </lineage>
</organism>
<keyword evidence="4" id="KW-1185">Reference proteome</keyword>
<dbReference type="CDD" id="cd00761">
    <property type="entry name" value="Glyco_tranf_GTA_type"/>
    <property type="match status" value="1"/>
</dbReference>
<dbReference type="Gene3D" id="3.90.550.10">
    <property type="entry name" value="Spore Coat Polysaccharide Biosynthesis Protein SpsA, Chain A"/>
    <property type="match status" value="1"/>
</dbReference>
<comment type="caution">
    <text evidence="3">The sequence shown here is derived from an EMBL/GenBank/DDBJ whole genome shotgun (WGS) entry which is preliminary data.</text>
</comment>
<protein>
    <submittedName>
        <fullName evidence="3">Glycosyltransferase family 2 protein</fullName>
    </submittedName>
</protein>
<proteinExistence type="predicted"/>
<dbReference type="PANTHER" id="PTHR43685:SF2">
    <property type="entry name" value="GLYCOSYLTRANSFERASE 2-LIKE DOMAIN-CONTAINING PROTEIN"/>
    <property type="match status" value="1"/>
</dbReference>
<name>A0ABT7QNH7_9BACT</name>
<keyword evidence="1" id="KW-1133">Transmembrane helix</keyword>
<dbReference type="InterPro" id="IPR001173">
    <property type="entry name" value="Glyco_trans_2-like"/>
</dbReference>
<reference evidence="3" key="1">
    <citation type="submission" date="2023-01" db="EMBL/GenBank/DDBJ databases">
        <title>Sulfurovum sp. XTW-4 genome assembly.</title>
        <authorList>
            <person name="Wang J."/>
        </authorList>
    </citation>
    <scope>NUCLEOTIDE SEQUENCE</scope>
    <source>
        <strain evidence="3">XTW-4</strain>
    </source>
</reference>
<evidence type="ECO:0000256" key="1">
    <source>
        <dbReference type="SAM" id="Phobius"/>
    </source>
</evidence>
<dbReference type="SUPFAM" id="SSF53448">
    <property type="entry name" value="Nucleotide-diphospho-sugar transferases"/>
    <property type="match status" value="1"/>
</dbReference>
<keyword evidence="1" id="KW-0812">Transmembrane</keyword>
<dbReference type="InterPro" id="IPR029044">
    <property type="entry name" value="Nucleotide-diphossugar_trans"/>
</dbReference>
<dbReference type="PANTHER" id="PTHR43685">
    <property type="entry name" value="GLYCOSYLTRANSFERASE"/>
    <property type="match status" value="1"/>
</dbReference>
<accession>A0ABT7QNH7</accession>
<feature type="transmembrane region" description="Helical" evidence="1">
    <location>
        <begin position="239"/>
        <end position="256"/>
    </location>
</feature>
<evidence type="ECO:0000259" key="2">
    <source>
        <dbReference type="Pfam" id="PF00535"/>
    </source>
</evidence>
<evidence type="ECO:0000313" key="4">
    <source>
        <dbReference type="Proteomes" id="UP001169066"/>
    </source>
</evidence>
<dbReference type="EMBL" id="JAQIBC010000001">
    <property type="protein sequence ID" value="MDM5262628.1"/>
    <property type="molecule type" value="Genomic_DNA"/>
</dbReference>
<dbReference type="RefSeq" id="WP_289400804.1">
    <property type="nucleotide sequence ID" value="NZ_JAQIBC010000001.1"/>
</dbReference>